<feature type="compositionally biased region" description="Pro residues" evidence="1">
    <location>
        <begin position="519"/>
        <end position="531"/>
    </location>
</feature>
<evidence type="ECO:0000313" key="2">
    <source>
        <dbReference type="EMBL" id="KAG5648028.1"/>
    </source>
</evidence>
<reference evidence="2" key="2">
    <citation type="submission" date="2021-10" db="EMBL/GenBank/DDBJ databases">
        <title>Phylogenomics reveals ancestral predisposition of the termite-cultivated fungus Termitomyces towards a domesticated lifestyle.</title>
        <authorList>
            <person name="Auxier B."/>
            <person name="Grum-Grzhimaylo A."/>
            <person name="Cardenas M.E."/>
            <person name="Lodge J.D."/>
            <person name="Laessoe T."/>
            <person name="Pedersen O."/>
            <person name="Smith M.E."/>
            <person name="Kuyper T.W."/>
            <person name="Franco-Molano E.A."/>
            <person name="Baroni T.J."/>
            <person name="Aanen D.K."/>
        </authorList>
    </citation>
    <scope>NUCLEOTIDE SEQUENCE</scope>
    <source>
        <strain evidence="2">AP01</strain>
        <tissue evidence="2">Mycelium</tissue>
    </source>
</reference>
<dbReference type="AlphaFoldDB" id="A0A9P7KEZ2"/>
<name>A0A9P7KEZ2_9AGAR</name>
<feature type="compositionally biased region" description="Low complexity" evidence="1">
    <location>
        <begin position="668"/>
        <end position="683"/>
    </location>
</feature>
<feature type="region of interest" description="Disordered" evidence="1">
    <location>
        <begin position="237"/>
        <end position="261"/>
    </location>
</feature>
<feature type="compositionally biased region" description="Basic residues" evidence="1">
    <location>
        <begin position="52"/>
        <end position="62"/>
    </location>
</feature>
<dbReference type="PRINTS" id="PR01217">
    <property type="entry name" value="PRICHEXTENSN"/>
</dbReference>
<protein>
    <submittedName>
        <fullName evidence="2">Uncharacterized protein</fullName>
    </submittedName>
</protein>
<accession>A0A9P7KEZ2</accession>
<dbReference type="Proteomes" id="UP000775547">
    <property type="component" value="Unassembled WGS sequence"/>
</dbReference>
<feature type="compositionally biased region" description="Low complexity" evidence="1">
    <location>
        <begin position="638"/>
        <end position="654"/>
    </location>
</feature>
<feature type="compositionally biased region" description="Polar residues" evidence="1">
    <location>
        <begin position="691"/>
        <end position="700"/>
    </location>
</feature>
<feature type="region of interest" description="Disordered" evidence="1">
    <location>
        <begin position="605"/>
        <end position="844"/>
    </location>
</feature>
<comment type="caution">
    <text evidence="2">The sequence shown here is derived from an EMBL/GenBank/DDBJ whole genome shotgun (WGS) entry which is preliminary data.</text>
</comment>
<feature type="compositionally biased region" description="Polar residues" evidence="1">
    <location>
        <begin position="304"/>
        <end position="313"/>
    </location>
</feature>
<feature type="compositionally biased region" description="Basic and acidic residues" evidence="1">
    <location>
        <begin position="713"/>
        <end position="723"/>
    </location>
</feature>
<sequence>MHSPSIVHQLPFRGLDALAQVATEEARRMSSGSSTEPESQRRPSPSLEQRHVSQHQHFHHSQQFRQPKPPDEYARSPIHYQSPALSPVRSPAQPVLSPIQQPSRSPAYSPLLQHQPQHRHRAPDRHRVQQEESHIRLSPVEDIHYRAPQSSYFSPPLQPQPSRQQQPEHELHLLQQQQQQHQHELQRQRQHHEQLLRQEQQQQQLARERHISFPERSAPLPPSHLHRGPSLPLHIEVPSQSLHRPPPVTSAPTSGRKSDPGQLHRVMASVHTVTAPTMATHLSLEPVSTAEPSVHTNKKRRYSDSPSQSQLHSLSVEEQERLHREREKMVTSGLGYGRPEPAVNAVSAGPKKPGSGHGHSRKPMTLAALMSPDSSRERVHVTSADVPATESLRDGHPVRSPPGRRSPPGSQSGRAKAARKSEEVDRNLHDLTSHAVPEKPRLVEKEETKKTPHRPVTDVPATATSAIGTGPPKPKLRPPPPAPPPPPPPPPPLKATEDDAHEWFLEHFDEVNAPAASEPSPPRAPPTPPAPTSLAPSARHLSGSPAPKKRTPTPTTMPEAAVALEQELEDLIADPEPPVSKTEPDMDMDVDLAVTELVAKTLEADDTKVEDTGMEVDVEDELLSLLDDRPASSRRPATKAATPTPTPGPSTSKPLAPLRTASNGGRHASPSGPPVVSAASPSGLLPPAVRPSSTRPTSERGSMPPPTSVAPGRGKEKEDKPAERMGTSAPSAKKKKEQASKVRCVASRAHCTTNHKHSPVQSQRPLPHPRQHLKPARNLVRSRSLKLLMPRCLLPLPDPRAGTRNLQRRGPARRPSCPVGPSDPKAAKQRRRNRKRKRRVMGRRTISCIACAKRSMTKIGL</sequence>
<feature type="region of interest" description="Disordered" evidence="1">
    <location>
        <begin position="281"/>
        <end position="587"/>
    </location>
</feature>
<gene>
    <name evidence="2" type="ORF">DXG03_007063</name>
</gene>
<reference evidence="2" key="1">
    <citation type="submission" date="2020-07" db="EMBL/GenBank/DDBJ databases">
        <authorList>
            <person name="Nieuwenhuis M."/>
            <person name="Van De Peppel L.J.J."/>
        </authorList>
    </citation>
    <scope>NUCLEOTIDE SEQUENCE</scope>
    <source>
        <strain evidence="2">AP01</strain>
        <tissue evidence="2">Mycelium</tissue>
    </source>
</reference>
<feature type="compositionally biased region" description="Low complexity" evidence="1">
    <location>
        <begin position="401"/>
        <end position="414"/>
    </location>
</feature>
<feature type="region of interest" description="Disordered" evidence="1">
    <location>
        <begin position="21"/>
        <end position="208"/>
    </location>
</feature>
<feature type="compositionally biased region" description="Basic residues" evidence="1">
    <location>
        <begin position="827"/>
        <end position="842"/>
    </location>
</feature>
<proteinExistence type="predicted"/>
<evidence type="ECO:0000256" key="1">
    <source>
        <dbReference type="SAM" id="MobiDB-lite"/>
    </source>
</evidence>
<dbReference type="EMBL" id="JABCKV010000005">
    <property type="protein sequence ID" value="KAG5648028.1"/>
    <property type="molecule type" value="Genomic_DNA"/>
</dbReference>
<feature type="compositionally biased region" description="Basic and acidic residues" evidence="1">
    <location>
        <begin position="419"/>
        <end position="450"/>
    </location>
</feature>
<feature type="compositionally biased region" description="Basic and acidic residues" evidence="1">
    <location>
        <begin position="318"/>
        <end position="329"/>
    </location>
</feature>
<evidence type="ECO:0000313" key="3">
    <source>
        <dbReference type="Proteomes" id="UP000775547"/>
    </source>
</evidence>
<feature type="compositionally biased region" description="Basic and acidic residues" evidence="1">
    <location>
        <begin position="181"/>
        <end position="196"/>
    </location>
</feature>
<feature type="compositionally biased region" description="Polar residues" evidence="1">
    <location>
        <begin position="30"/>
        <end position="47"/>
    </location>
</feature>
<keyword evidence="3" id="KW-1185">Reference proteome</keyword>
<feature type="compositionally biased region" description="Basic and acidic residues" evidence="1">
    <location>
        <begin position="125"/>
        <end position="145"/>
    </location>
</feature>
<organism evidence="2 3">
    <name type="scientific">Asterophora parasitica</name>
    <dbReference type="NCBI Taxonomy" id="117018"/>
    <lineage>
        <taxon>Eukaryota</taxon>
        <taxon>Fungi</taxon>
        <taxon>Dikarya</taxon>
        <taxon>Basidiomycota</taxon>
        <taxon>Agaricomycotina</taxon>
        <taxon>Agaricomycetes</taxon>
        <taxon>Agaricomycetidae</taxon>
        <taxon>Agaricales</taxon>
        <taxon>Tricholomatineae</taxon>
        <taxon>Lyophyllaceae</taxon>
        <taxon>Asterophora</taxon>
    </lineage>
</organism>
<feature type="compositionally biased region" description="Acidic residues" evidence="1">
    <location>
        <begin position="612"/>
        <end position="622"/>
    </location>
</feature>
<feature type="compositionally biased region" description="Low complexity" evidence="1">
    <location>
        <begin position="785"/>
        <end position="795"/>
    </location>
</feature>
<feature type="compositionally biased region" description="Pro residues" evidence="1">
    <location>
        <begin position="471"/>
        <end position="493"/>
    </location>
</feature>
<feature type="compositionally biased region" description="Basic and acidic residues" evidence="1">
    <location>
        <begin position="495"/>
        <end position="510"/>
    </location>
</feature>